<dbReference type="SMART" id="SM00382">
    <property type="entry name" value="AAA"/>
    <property type="match status" value="1"/>
</dbReference>
<dbReference type="InterPro" id="IPR027417">
    <property type="entry name" value="P-loop_NTPase"/>
</dbReference>
<dbReference type="OrthoDB" id="9799422at2"/>
<comment type="pathway">
    <text evidence="5">Cofactor biosynthesis; adenosylcobalamin biosynthesis; adenosylcobalamin from cob(II)yrinate a,c-diamide: step 6/7.</text>
</comment>
<dbReference type="EMBL" id="CP036279">
    <property type="protein sequence ID" value="QDU59859.1"/>
    <property type="molecule type" value="Genomic_DNA"/>
</dbReference>
<evidence type="ECO:0000256" key="9">
    <source>
        <dbReference type="ARBA" id="ARBA00012523"/>
    </source>
</evidence>
<dbReference type="NCBIfam" id="NF004469">
    <property type="entry name" value="PRK05800.1"/>
    <property type="match status" value="1"/>
</dbReference>
<evidence type="ECO:0000256" key="15">
    <source>
        <dbReference type="ARBA" id="ARBA00023134"/>
    </source>
</evidence>
<evidence type="ECO:0000256" key="5">
    <source>
        <dbReference type="ARBA" id="ARBA00004692"/>
    </source>
</evidence>
<keyword evidence="15 19" id="KW-0342">GTP-binding</keyword>
<dbReference type="Gene3D" id="3.40.50.300">
    <property type="entry name" value="P-loop containing nucleotide triphosphate hydrolases"/>
    <property type="match status" value="1"/>
</dbReference>
<feature type="binding site" evidence="19">
    <location>
        <position position="86"/>
    </location>
    <ligand>
        <name>GTP</name>
        <dbReference type="ChEBI" id="CHEBI:37565"/>
    </ligand>
</feature>
<evidence type="ECO:0000313" key="21">
    <source>
        <dbReference type="EMBL" id="QDU59859.1"/>
    </source>
</evidence>
<dbReference type="GO" id="GO:0005525">
    <property type="term" value="F:GTP binding"/>
    <property type="evidence" value="ECO:0007669"/>
    <property type="project" value="UniProtKB-KW"/>
</dbReference>
<keyword evidence="22" id="KW-1185">Reference proteome</keyword>
<evidence type="ECO:0000256" key="19">
    <source>
        <dbReference type="PIRSR" id="PIRSR006135-2"/>
    </source>
</evidence>
<evidence type="ECO:0000256" key="17">
    <source>
        <dbReference type="ARBA" id="ARBA00030571"/>
    </source>
</evidence>
<dbReference type="RefSeq" id="WP_145254812.1">
    <property type="nucleotide sequence ID" value="NZ_CP036279.1"/>
</dbReference>
<evidence type="ECO:0000313" key="22">
    <source>
        <dbReference type="Proteomes" id="UP000317093"/>
    </source>
</evidence>
<dbReference type="PANTHER" id="PTHR34848:SF1">
    <property type="entry name" value="BIFUNCTIONAL ADENOSYLCOBALAMIN BIOSYNTHESIS PROTEIN COBU"/>
    <property type="match status" value="1"/>
</dbReference>
<organism evidence="21 22">
    <name type="scientific">Kolteria novifilia</name>
    <dbReference type="NCBI Taxonomy" id="2527975"/>
    <lineage>
        <taxon>Bacteria</taxon>
        <taxon>Pseudomonadati</taxon>
        <taxon>Planctomycetota</taxon>
        <taxon>Planctomycetia</taxon>
        <taxon>Kolteriales</taxon>
        <taxon>Kolteriaceae</taxon>
        <taxon>Kolteria</taxon>
    </lineage>
</organism>
<dbReference type="AlphaFoldDB" id="A0A518AYR2"/>
<comment type="catalytic activity">
    <reaction evidence="2">
        <text>adenosylcob(III)inamide phosphate + GTP + H(+) = adenosylcob(III)inamide-GDP + diphosphate</text>
        <dbReference type="Rhea" id="RHEA:22712"/>
        <dbReference type="ChEBI" id="CHEBI:15378"/>
        <dbReference type="ChEBI" id="CHEBI:33019"/>
        <dbReference type="ChEBI" id="CHEBI:37565"/>
        <dbReference type="ChEBI" id="CHEBI:58502"/>
        <dbReference type="ChEBI" id="CHEBI:60487"/>
        <dbReference type="EC" id="2.7.7.62"/>
    </reaction>
</comment>
<dbReference type="CDD" id="cd00544">
    <property type="entry name" value="CobU"/>
    <property type="match status" value="1"/>
</dbReference>
<feature type="domain" description="AAA+ ATPase" evidence="20">
    <location>
        <begin position="4"/>
        <end position="158"/>
    </location>
</feature>
<dbReference type="GO" id="GO:0005524">
    <property type="term" value="F:ATP binding"/>
    <property type="evidence" value="ECO:0007669"/>
    <property type="project" value="UniProtKB-KW"/>
</dbReference>
<keyword evidence="14" id="KW-0067">ATP-binding</keyword>
<sequence>MDRSPGHCLLTGGARSGKSRIALELCQSHDRKCFVATAEARDDDMRSRIENHRRERGPEWSLIEEPLRFCQRLRTEARDTDVVLIDCLTLWVSNWLLAMSDGHSPLGQPDFDEELEQLDALLAEPNPRIICVTNEVGMGIVPDNALARSYRDLLGKVNQRVAQVSDTVLLLVSGIPIAVKGSLP</sequence>
<evidence type="ECO:0000256" key="6">
    <source>
        <dbReference type="ARBA" id="ARBA00005159"/>
    </source>
</evidence>
<gene>
    <name evidence="21" type="primary">cobP</name>
    <name evidence="21" type="ORF">Pan216_06920</name>
</gene>
<dbReference type="SUPFAM" id="SSF52540">
    <property type="entry name" value="P-loop containing nucleoside triphosphate hydrolases"/>
    <property type="match status" value="1"/>
</dbReference>
<dbReference type="PANTHER" id="PTHR34848">
    <property type="match status" value="1"/>
</dbReference>
<name>A0A518AYR2_9BACT</name>
<evidence type="ECO:0000256" key="1">
    <source>
        <dbReference type="ARBA" id="ARBA00000312"/>
    </source>
</evidence>
<dbReference type="InterPro" id="IPR003203">
    <property type="entry name" value="CobU/CobP"/>
</dbReference>
<comment type="catalytic activity">
    <reaction evidence="1">
        <text>adenosylcob(III)inamide + ATP = adenosylcob(III)inamide phosphate + ADP + H(+)</text>
        <dbReference type="Rhea" id="RHEA:15769"/>
        <dbReference type="ChEBI" id="CHEBI:2480"/>
        <dbReference type="ChEBI" id="CHEBI:15378"/>
        <dbReference type="ChEBI" id="CHEBI:30616"/>
        <dbReference type="ChEBI" id="CHEBI:58502"/>
        <dbReference type="ChEBI" id="CHEBI:456216"/>
        <dbReference type="EC" id="2.7.1.156"/>
    </reaction>
</comment>
<dbReference type="EC" id="2.7.7.62" evidence="9"/>
<feature type="active site" description="GMP-histidine intermediate" evidence="18">
    <location>
        <position position="52"/>
    </location>
</feature>
<accession>A0A518AYR2</accession>
<reference evidence="21 22" key="1">
    <citation type="submission" date="2019-02" db="EMBL/GenBank/DDBJ databases">
        <title>Deep-cultivation of Planctomycetes and their phenomic and genomic characterization uncovers novel biology.</title>
        <authorList>
            <person name="Wiegand S."/>
            <person name="Jogler M."/>
            <person name="Boedeker C."/>
            <person name="Pinto D."/>
            <person name="Vollmers J."/>
            <person name="Rivas-Marin E."/>
            <person name="Kohn T."/>
            <person name="Peeters S.H."/>
            <person name="Heuer A."/>
            <person name="Rast P."/>
            <person name="Oberbeckmann S."/>
            <person name="Bunk B."/>
            <person name="Jeske O."/>
            <person name="Meyerdierks A."/>
            <person name="Storesund J.E."/>
            <person name="Kallscheuer N."/>
            <person name="Luecker S."/>
            <person name="Lage O.M."/>
            <person name="Pohl T."/>
            <person name="Merkel B.J."/>
            <person name="Hornburger P."/>
            <person name="Mueller R.-W."/>
            <person name="Bruemmer F."/>
            <person name="Labrenz M."/>
            <person name="Spormann A.M."/>
            <person name="Op den Camp H."/>
            <person name="Overmann J."/>
            <person name="Amann R."/>
            <person name="Jetten M.S.M."/>
            <person name="Mascher T."/>
            <person name="Medema M.H."/>
            <person name="Devos D.P."/>
            <person name="Kaster A.-K."/>
            <person name="Ovreas L."/>
            <person name="Rohde M."/>
            <person name="Galperin M.Y."/>
            <person name="Jogler C."/>
        </authorList>
    </citation>
    <scope>NUCLEOTIDE SEQUENCE [LARGE SCALE GENOMIC DNA]</scope>
    <source>
        <strain evidence="21 22">Pan216</strain>
    </source>
</reference>
<evidence type="ECO:0000256" key="7">
    <source>
        <dbReference type="ARBA" id="ARBA00007490"/>
    </source>
</evidence>
<evidence type="ECO:0000256" key="8">
    <source>
        <dbReference type="ARBA" id="ARBA00012016"/>
    </source>
</evidence>
<evidence type="ECO:0000256" key="11">
    <source>
        <dbReference type="ARBA" id="ARBA00022679"/>
    </source>
</evidence>
<dbReference type="InterPro" id="IPR003593">
    <property type="entry name" value="AAA+_ATPase"/>
</dbReference>
<dbReference type="Proteomes" id="UP000317093">
    <property type="component" value="Chromosome"/>
</dbReference>
<dbReference type="GO" id="GO:0008820">
    <property type="term" value="F:cobinamide phosphate guanylyltransferase activity"/>
    <property type="evidence" value="ECO:0007669"/>
    <property type="project" value="UniProtKB-EC"/>
</dbReference>
<evidence type="ECO:0000256" key="14">
    <source>
        <dbReference type="ARBA" id="ARBA00022840"/>
    </source>
</evidence>
<evidence type="ECO:0000256" key="10">
    <source>
        <dbReference type="ARBA" id="ARBA00022573"/>
    </source>
</evidence>
<evidence type="ECO:0000256" key="4">
    <source>
        <dbReference type="ARBA" id="ARBA00003889"/>
    </source>
</evidence>
<feature type="binding site" evidence="19">
    <location>
        <begin position="53"/>
        <end position="56"/>
    </location>
    <ligand>
        <name>GTP</name>
        <dbReference type="ChEBI" id="CHEBI:37565"/>
    </ligand>
</feature>
<dbReference type="KEGG" id="knv:Pan216_06920"/>
<evidence type="ECO:0000256" key="3">
    <source>
        <dbReference type="ARBA" id="ARBA00001522"/>
    </source>
</evidence>
<dbReference type="GO" id="GO:0009236">
    <property type="term" value="P:cobalamin biosynthetic process"/>
    <property type="evidence" value="ECO:0007669"/>
    <property type="project" value="UniProtKB-UniPathway"/>
</dbReference>
<comment type="function">
    <text evidence="4">Catalyzes ATP-dependent phosphorylation of adenosylcobinamide and addition of GMP to adenosylcobinamide phosphate.</text>
</comment>
<dbReference type="PIRSF" id="PIRSF006135">
    <property type="entry name" value="CobU"/>
    <property type="match status" value="1"/>
</dbReference>
<feature type="binding site" evidence="19">
    <location>
        <begin position="36"/>
        <end position="38"/>
    </location>
    <ligand>
        <name>GTP</name>
        <dbReference type="ChEBI" id="CHEBI:37565"/>
    </ligand>
</feature>
<keyword evidence="13" id="KW-0418">Kinase</keyword>
<comment type="pathway">
    <text evidence="6">Cofactor biosynthesis; adenosylcobalamin biosynthesis; adenosylcobalamin from cob(II)yrinate a,c-diamide: step 5/7.</text>
</comment>
<keyword evidence="12 19" id="KW-0547">Nucleotide-binding</keyword>
<feature type="binding site" evidence="19">
    <location>
        <begin position="12"/>
        <end position="19"/>
    </location>
    <ligand>
        <name>GTP</name>
        <dbReference type="ChEBI" id="CHEBI:37565"/>
    </ligand>
</feature>
<evidence type="ECO:0000256" key="12">
    <source>
        <dbReference type="ARBA" id="ARBA00022741"/>
    </source>
</evidence>
<evidence type="ECO:0000256" key="13">
    <source>
        <dbReference type="ARBA" id="ARBA00022777"/>
    </source>
</evidence>
<comment type="similarity">
    <text evidence="7">Belongs to the CobU/CobP family.</text>
</comment>
<comment type="catalytic activity">
    <reaction evidence="3">
        <text>adenosylcob(III)inamide + GTP = adenosylcob(III)inamide phosphate + GDP + H(+)</text>
        <dbReference type="Rhea" id="RHEA:15765"/>
        <dbReference type="ChEBI" id="CHEBI:2480"/>
        <dbReference type="ChEBI" id="CHEBI:15378"/>
        <dbReference type="ChEBI" id="CHEBI:37565"/>
        <dbReference type="ChEBI" id="CHEBI:58189"/>
        <dbReference type="ChEBI" id="CHEBI:58502"/>
        <dbReference type="EC" id="2.7.1.156"/>
    </reaction>
</comment>
<protein>
    <recommendedName>
        <fullName evidence="16">Adenosylcobinamide kinase</fullName>
        <ecNumber evidence="8">2.7.1.156</ecNumber>
        <ecNumber evidence="9">2.7.7.62</ecNumber>
    </recommendedName>
    <alternativeName>
        <fullName evidence="17">Adenosylcobinamide-phosphate guanylyltransferase</fullName>
    </alternativeName>
</protein>
<dbReference type="EC" id="2.7.1.156" evidence="8"/>
<keyword evidence="11 21" id="KW-0808">Transferase</keyword>
<evidence type="ECO:0000256" key="16">
    <source>
        <dbReference type="ARBA" id="ARBA00029570"/>
    </source>
</evidence>
<evidence type="ECO:0000256" key="2">
    <source>
        <dbReference type="ARBA" id="ARBA00000711"/>
    </source>
</evidence>
<dbReference type="Pfam" id="PF02283">
    <property type="entry name" value="CobU"/>
    <property type="match status" value="1"/>
</dbReference>
<dbReference type="UniPathway" id="UPA00148">
    <property type="reaction ID" value="UER00236"/>
</dbReference>
<proteinExistence type="inferred from homology"/>
<keyword evidence="10" id="KW-0169">Cobalamin biosynthesis</keyword>
<dbReference type="GO" id="GO:0043752">
    <property type="term" value="F:adenosylcobinamide kinase activity"/>
    <property type="evidence" value="ECO:0007669"/>
    <property type="project" value="UniProtKB-EC"/>
</dbReference>
<feature type="binding site" evidence="19">
    <location>
        <position position="64"/>
    </location>
    <ligand>
        <name>GTP</name>
        <dbReference type="ChEBI" id="CHEBI:37565"/>
    </ligand>
</feature>
<evidence type="ECO:0000259" key="20">
    <source>
        <dbReference type="SMART" id="SM00382"/>
    </source>
</evidence>
<evidence type="ECO:0000256" key="18">
    <source>
        <dbReference type="PIRSR" id="PIRSR006135-1"/>
    </source>
</evidence>